<name>M4RHB8_9ALTE</name>
<dbReference type="STRING" id="1129794.C427_0842"/>
<keyword evidence="2" id="KW-1185">Reference proteome</keyword>
<dbReference type="RefSeq" id="WP_015430414.1">
    <property type="nucleotide sequence ID" value="NC_020514.1"/>
</dbReference>
<evidence type="ECO:0000313" key="2">
    <source>
        <dbReference type="Proteomes" id="UP000011864"/>
    </source>
</evidence>
<gene>
    <name evidence="1" type="ORF">C427_0842</name>
</gene>
<dbReference type="Proteomes" id="UP000011864">
    <property type="component" value="Chromosome"/>
</dbReference>
<dbReference type="HOGENOM" id="CLU_2956450_0_0_6"/>
<evidence type="ECO:0000313" key="1">
    <source>
        <dbReference type="EMBL" id="AGH42951.1"/>
    </source>
</evidence>
<reference evidence="1 2" key="1">
    <citation type="journal article" date="2013" name="Genome Announc.">
        <title>Complete Genome Sequence of Glaciecola psychrophila Strain 170T.</title>
        <authorList>
            <person name="Yin J."/>
            <person name="Chen J."/>
            <person name="Liu G."/>
            <person name="Yu Y."/>
            <person name="Song L."/>
            <person name="Wang X."/>
            <person name="Qu X."/>
        </authorList>
    </citation>
    <scope>NUCLEOTIDE SEQUENCE [LARGE SCALE GENOMIC DNA]</scope>
    <source>
        <strain evidence="1 2">170</strain>
    </source>
</reference>
<accession>M4RHB8</accession>
<dbReference type="PATRIC" id="fig|1129794.4.peg.831"/>
<dbReference type="eggNOG" id="COG0111">
    <property type="taxonomic scope" value="Bacteria"/>
</dbReference>
<dbReference type="KEGG" id="gps:C427_0842"/>
<protein>
    <submittedName>
        <fullName evidence="1">D-3-phosphoglycerate dehydrogenase</fullName>
    </submittedName>
</protein>
<dbReference type="AlphaFoldDB" id="M4RHB8"/>
<organism evidence="1 2">
    <name type="scientific">Paraglaciecola psychrophila 170</name>
    <dbReference type="NCBI Taxonomy" id="1129794"/>
    <lineage>
        <taxon>Bacteria</taxon>
        <taxon>Pseudomonadati</taxon>
        <taxon>Pseudomonadota</taxon>
        <taxon>Gammaproteobacteria</taxon>
        <taxon>Alteromonadales</taxon>
        <taxon>Alteromonadaceae</taxon>
        <taxon>Paraglaciecola</taxon>
    </lineage>
</organism>
<proteinExistence type="predicted"/>
<sequence length="59" mass="6437">MVFNAPGANVNAVKELVLAGLFLGSRGIKLGIDHVTTLHDVYDAGELHKTLETQKKFCR</sequence>
<dbReference type="EMBL" id="CP003837">
    <property type="protein sequence ID" value="AGH42951.1"/>
    <property type="molecule type" value="Genomic_DNA"/>
</dbReference>